<evidence type="ECO:0008006" key="3">
    <source>
        <dbReference type="Google" id="ProtNLM"/>
    </source>
</evidence>
<accession>A8F826</accession>
<dbReference type="EMBL" id="CP000812">
    <property type="protein sequence ID" value="ABV34310.1"/>
    <property type="molecule type" value="Genomic_DNA"/>
</dbReference>
<reference evidence="1 2" key="2">
    <citation type="journal article" date="2009" name="Proc. Natl. Acad. Sci. U.S.A.">
        <title>On the chimeric nature, thermophilic origin, and phylogenetic placement of the Thermotogales.</title>
        <authorList>
            <person name="Zhaxybayeva O."/>
            <person name="Swithers K.S."/>
            <person name="Lapierre P."/>
            <person name="Fournier G.P."/>
            <person name="Bickhart D.M."/>
            <person name="DeBoy R.T."/>
            <person name="Nelson K.E."/>
            <person name="Nesbo C.L."/>
            <person name="Doolittle W.F."/>
            <person name="Gogarten J.P."/>
            <person name="Noll K.M."/>
        </authorList>
    </citation>
    <scope>NUCLEOTIDE SEQUENCE [LARGE SCALE GENOMIC DNA]</scope>
    <source>
        <strain evidence="2">ATCC BAA-301 / DSM 14385 / NBRC 107922 / TMO</strain>
    </source>
</reference>
<reference evidence="1 2" key="1">
    <citation type="submission" date="2007-08" db="EMBL/GenBank/DDBJ databases">
        <title>Complete sequence of Thermotoga lettingae TMO.</title>
        <authorList>
            <consortium name="US DOE Joint Genome Institute"/>
            <person name="Copeland A."/>
            <person name="Lucas S."/>
            <person name="Lapidus A."/>
            <person name="Barry K."/>
            <person name="Glavina del Rio T."/>
            <person name="Dalin E."/>
            <person name="Tice H."/>
            <person name="Pitluck S."/>
            <person name="Foster B."/>
            <person name="Bruce D."/>
            <person name="Schmutz J."/>
            <person name="Larimer F."/>
            <person name="Land M."/>
            <person name="Hauser L."/>
            <person name="Kyrpides N."/>
            <person name="Mikhailova N."/>
            <person name="Nelson K."/>
            <person name="Gogarten J.P."/>
            <person name="Noll K."/>
            <person name="Richardson P."/>
        </authorList>
    </citation>
    <scope>NUCLEOTIDE SEQUENCE [LARGE SCALE GENOMIC DNA]</scope>
    <source>
        <strain evidence="2">ATCC BAA-301 / DSM 14385 / NBRC 107922 / TMO</strain>
    </source>
</reference>
<dbReference type="AlphaFoldDB" id="A8F826"/>
<proteinExistence type="predicted"/>
<name>A8F826_PSELT</name>
<dbReference type="HOGENOM" id="CLU_1767195_0_0_0"/>
<organism evidence="1 2">
    <name type="scientific">Pseudothermotoga lettingae (strain ATCC BAA-301 / DSM 14385 / NBRC 107922 / TMO)</name>
    <name type="common">Thermotoga lettingae</name>
    <dbReference type="NCBI Taxonomy" id="416591"/>
    <lineage>
        <taxon>Bacteria</taxon>
        <taxon>Thermotogati</taxon>
        <taxon>Thermotogota</taxon>
        <taxon>Thermotogae</taxon>
        <taxon>Thermotogales</taxon>
        <taxon>Thermotogaceae</taxon>
        <taxon>Pseudothermotoga</taxon>
    </lineage>
</organism>
<dbReference type="Proteomes" id="UP000002016">
    <property type="component" value="Chromosome"/>
</dbReference>
<evidence type="ECO:0000313" key="1">
    <source>
        <dbReference type="EMBL" id="ABV34310.1"/>
    </source>
</evidence>
<keyword evidence="2" id="KW-1185">Reference proteome</keyword>
<gene>
    <name evidence="1" type="ordered locus">Tlet_1756</name>
</gene>
<dbReference type="KEGG" id="tle:Tlet_1756"/>
<evidence type="ECO:0000313" key="2">
    <source>
        <dbReference type="Proteomes" id="UP000002016"/>
    </source>
</evidence>
<sequence length="155" mass="18280">MSELVKLGDVSVALLFKIEKVAEFIKVPAEFDVIIYESENLAEFHQLSNRPYHVAAVYKNGMIITQPFYILKQKGLLEEVLFHEILHSILKKNFQLPAWIEEGFILFITGADFDELRGFHRDYFLRFIRRVRYEEIPDLLDCYRIDSSMECDNGR</sequence>
<dbReference type="STRING" id="416591.Tlet_1756"/>
<protein>
    <recommendedName>
        <fullName evidence="3">Peptidase MA-like domain-containing protein</fullName>
    </recommendedName>
</protein>